<feature type="region of interest" description="Disordered" evidence="1">
    <location>
        <begin position="1"/>
        <end position="24"/>
    </location>
</feature>
<name>A0ABD0M715_9CAEN</name>
<protein>
    <submittedName>
        <fullName evidence="2">Uncharacterized protein</fullName>
    </submittedName>
</protein>
<sequence>MTSEVATNAALRGDTVSSASSKTPFPWDVLTFKGTDSIRADTKIPPGRQQSQGCESRQWCCLDSQTIKRFDEDYFQARPYVWRY</sequence>
<evidence type="ECO:0000256" key="1">
    <source>
        <dbReference type="SAM" id="MobiDB-lite"/>
    </source>
</evidence>
<gene>
    <name evidence="2" type="ORF">BaRGS_00000690</name>
</gene>
<organism evidence="2 3">
    <name type="scientific">Batillaria attramentaria</name>
    <dbReference type="NCBI Taxonomy" id="370345"/>
    <lineage>
        <taxon>Eukaryota</taxon>
        <taxon>Metazoa</taxon>
        <taxon>Spiralia</taxon>
        <taxon>Lophotrochozoa</taxon>
        <taxon>Mollusca</taxon>
        <taxon>Gastropoda</taxon>
        <taxon>Caenogastropoda</taxon>
        <taxon>Sorbeoconcha</taxon>
        <taxon>Cerithioidea</taxon>
        <taxon>Batillariidae</taxon>
        <taxon>Batillaria</taxon>
    </lineage>
</organism>
<proteinExistence type="predicted"/>
<dbReference type="EMBL" id="JACVVK020000003">
    <property type="protein sequence ID" value="KAK7507725.1"/>
    <property type="molecule type" value="Genomic_DNA"/>
</dbReference>
<accession>A0ABD0M715</accession>
<reference evidence="2 3" key="1">
    <citation type="journal article" date="2023" name="Sci. Data">
        <title>Genome assembly of the Korean intertidal mud-creeper Batillaria attramentaria.</title>
        <authorList>
            <person name="Patra A.K."/>
            <person name="Ho P.T."/>
            <person name="Jun S."/>
            <person name="Lee S.J."/>
            <person name="Kim Y."/>
            <person name="Won Y.J."/>
        </authorList>
    </citation>
    <scope>NUCLEOTIDE SEQUENCE [LARGE SCALE GENOMIC DNA]</scope>
    <source>
        <strain evidence="2">Wonlab-2016</strain>
    </source>
</reference>
<dbReference type="Proteomes" id="UP001519460">
    <property type="component" value="Unassembled WGS sequence"/>
</dbReference>
<evidence type="ECO:0000313" key="2">
    <source>
        <dbReference type="EMBL" id="KAK7507725.1"/>
    </source>
</evidence>
<comment type="caution">
    <text evidence="2">The sequence shown here is derived from an EMBL/GenBank/DDBJ whole genome shotgun (WGS) entry which is preliminary data.</text>
</comment>
<evidence type="ECO:0000313" key="3">
    <source>
        <dbReference type="Proteomes" id="UP001519460"/>
    </source>
</evidence>
<dbReference type="AlphaFoldDB" id="A0ABD0M715"/>
<keyword evidence="3" id="KW-1185">Reference proteome</keyword>